<comment type="function">
    <text evidence="7">Plays a role in the regulation of phosphate uptake.</text>
</comment>
<sequence length="251" mass="29289">MVKEIFKDEMKKLNGRFNEMGIDISEQIYQATKSFIEHDQQLAEKIIERDETINNNEISLEERALNLIALQQPVAHEFRKIISILKASSDLERIGDHAIIIARETIRLKGNNRIPEIEELISSLTADIRNMLEQSLDASIRDNEAEARKIAALDPEIDQQYYHIYQMIVEIMKRETDTAVAAMSYLMVARILERIGDHIVNLCEWVVYDTTGKIQELNPGKLNRDEYLKIEEQEALVRHERKKARMKRENK</sequence>
<keyword evidence="10" id="KW-1185">Reference proteome</keyword>
<dbReference type="PANTHER" id="PTHR42930:SF3">
    <property type="entry name" value="PHOSPHATE-SPECIFIC TRANSPORT SYSTEM ACCESSORY PROTEIN PHOU"/>
    <property type="match status" value="1"/>
</dbReference>
<protein>
    <recommendedName>
        <fullName evidence="7">Phosphate-specific transport system accessory protein PhoU</fullName>
    </recommendedName>
</protein>
<evidence type="ECO:0000256" key="1">
    <source>
        <dbReference type="ARBA" id="ARBA00004496"/>
    </source>
</evidence>
<comment type="caution">
    <text evidence="9">The sequence shown here is derived from an EMBL/GenBank/DDBJ whole genome shotgun (WGS) entry which is preliminary data.</text>
</comment>
<dbReference type="InterPro" id="IPR026022">
    <property type="entry name" value="PhoU_dom"/>
</dbReference>
<dbReference type="RefSeq" id="WP_057906356.1">
    <property type="nucleotide sequence ID" value="NZ_AYYZ01000012.1"/>
</dbReference>
<evidence type="ECO:0000256" key="7">
    <source>
        <dbReference type="PIRNR" id="PIRNR003107"/>
    </source>
</evidence>
<reference evidence="9 10" key="1">
    <citation type="journal article" date="2015" name="Genome Announc.">
        <title>Expanding the biotechnology potential of lactobacilli through comparative genomics of 213 strains and associated genera.</title>
        <authorList>
            <person name="Sun Z."/>
            <person name="Harris H.M."/>
            <person name="McCann A."/>
            <person name="Guo C."/>
            <person name="Argimon S."/>
            <person name="Zhang W."/>
            <person name="Yang X."/>
            <person name="Jeffery I.B."/>
            <person name="Cooney J.C."/>
            <person name="Kagawa T.F."/>
            <person name="Liu W."/>
            <person name="Song Y."/>
            <person name="Salvetti E."/>
            <person name="Wrobel A."/>
            <person name="Rasinkangas P."/>
            <person name="Parkhill J."/>
            <person name="Rea M.C."/>
            <person name="O'Sullivan O."/>
            <person name="Ritari J."/>
            <person name="Douillard F.P."/>
            <person name="Paul Ross R."/>
            <person name="Yang R."/>
            <person name="Briner A.E."/>
            <person name="Felis G.E."/>
            <person name="de Vos W.M."/>
            <person name="Barrangou R."/>
            <person name="Klaenhammer T.R."/>
            <person name="Caufield P.W."/>
            <person name="Cui Y."/>
            <person name="Zhang H."/>
            <person name="O'Toole P.W."/>
        </authorList>
    </citation>
    <scope>NUCLEOTIDE SEQUENCE [LARGE SCALE GENOMIC DNA]</scope>
    <source>
        <strain evidence="9 10">DSM 20653</strain>
    </source>
</reference>
<keyword evidence="6 7" id="KW-0592">Phosphate transport</keyword>
<keyword evidence="5 7" id="KW-0963">Cytoplasm</keyword>
<dbReference type="AlphaFoldDB" id="A0A0R1ZDK7"/>
<feature type="domain" description="PhoU" evidence="8">
    <location>
        <begin position="124"/>
        <end position="206"/>
    </location>
</feature>
<dbReference type="PIRSF" id="PIRSF003107">
    <property type="entry name" value="PhoU"/>
    <property type="match status" value="1"/>
</dbReference>
<dbReference type="InterPro" id="IPR028366">
    <property type="entry name" value="PhoU"/>
</dbReference>
<name>A0A0R1ZDK7_9LACO</name>
<dbReference type="Pfam" id="PF01895">
    <property type="entry name" value="PhoU"/>
    <property type="match status" value="2"/>
</dbReference>
<dbReference type="NCBIfam" id="TIGR02135">
    <property type="entry name" value="phoU_full"/>
    <property type="match status" value="1"/>
</dbReference>
<dbReference type="GO" id="GO:0005737">
    <property type="term" value="C:cytoplasm"/>
    <property type="evidence" value="ECO:0007669"/>
    <property type="project" value="UniProtKB-SubCell"/>
</dbReference>
<comment type="similarity">
    <text evidence="2 7">Belongs to the PhoU family.</text>
</comment>
<comment type="subcellular location">
    <subcellularLocation>
        <location evidence="1 7">Cytoplasm</location>
    </subcellularLocation>
</comment>
<dbReference type="GO" id="GO:0006817">
    <property type="term" value="P:phosphate ion transport"/>
    <property type="evidence" value="ECO:0007669"/>
    <property type="project" value="UniProtKB-KW"/>
</dbReference>
<evidence type="ECO:0000256" key="6">
    <source>
        <dbReference type="ARBA" id="ARBA00022592"/>
    </source>
</evidence>
<comment type="subunit">
    <text evidence="3 7">Homodimer.</text>
</comment>
<dbReference type="FunFam" id="1.20.58.220:FF:000004">
    <property type="entry name" value="Phosphate-specific transport system accessory protein PhoU"/>
    <property type="match status" value="1"/>
</dbReference>
<dbReference type="GO" id="GO:0045936">
    <property type="term" value="P:negative regulation of phosphate metabolic process"/>
    <property type="evidence" value="ECO:0007669"/>
    <property type="project" value="InterPro"/>
</dbReference>
<dbReference type="PANTHER" id="PTHR42930">
    <property type="entry name" value="PHOSPHATE-SPECIFIC TRANSPORT SYSTEM ACCESSORY PROTEIN PHOU"/>
    <property type="match status" value="1"/>
</dbReference>
<feature type="domain" description="PhoU" evidence="8">
    <location>
        <begin position="18"/>
        <end position="104"/>
    </location>
</feature>
<gene>
    <name evidence="9" type="ORF">FC64_GL000197</name>
</gene>
<evidence type="ECO:0000259" key="8">
    <source>
        <dbReference type="Pfam" id="PF01895"/>
    </source>
</evidence>
<evidence type="ECO:0000256" key="5">
    <source>
        <dbReference type="ARBA" id="ARBA00022490"/>
    </source>
</evidence>
<dbReference type="Gene3D" id="1.20.58.220">
    <property type="entry name" value="Phosphate transport system protein phou homolog 2, domain 2"/>
    <property type="match status" value="1"/>
</dbReference>
<evidence type="ECO:0000256" key="4">
    <source>
        <dbReference type="ARBA" id="ARBA00022448"/>
    </source>
</evidence>
<dbReference type="SUPFAM" id="SSF109755">
    <property type="entry name" value="PhoU-like"/>
    <property type="match status" value="1"/>
</dbReference>
<dbReference type="InterPro" id="IPR038078">
    <property type="entry name" value="PhoU-like_sf"/>
</dbReference>
<dbReference type="Proteomes" id="UP000051291">
    <property type="component" value="Unassembled WGS sequence"/>
</dbReference>
<evidence type="ECO:0000256" key="2">
    <source>
        <dbReference type="ARBA" id="ARBA00008107"/>
    </source>
</evidence>
<dbReference type="EMBL" id="AYYZ01000012">
    <property type="protein sequence ID" value="KRM52920.1"/>
    <property type="molecule type" value="Genomic_DNA"/>
</dbReference>
<evidence type="ECO:0000256" key="3">
    <source>
        <dbReference type="ARBA" id="ARBA00011738"/>
    </source>
</evidence>
<accession>A0A0R1ZDK7</accession>
<proteinExistence type="inferred from homology"/>
<evidence type="ECO:0000313" key="9">
    <source>
        <dbReference type="EMBL" id="KRM52920.1"/>
    </source>
</evidence>
<dbReference type="GO" id="GO:0030643">
    <property type="term" value="P:intracellular phosphate ion homeostasis"/>
    <property type="evidence" value="ECO:0007669"/>
    <property type="project" value="InterPro"/>
</dbReference>
<keyword evidence="4 7" id="KW-0813">Transport</keyword>
<dbReference type="STRING" id="1423820.FC64_GL000197"/>
<organism evidence="9 10">
    <name type="scientific">Ligilactobacillus araffinosus DSM 20653</name>
    <dbReference type="NCBI Taxonomy" id="1423820"/>
    <lineage>
        <taxon>Bacteria</taxon>
        <taxon>Bacillati</taxon>
        <taxon>Bacillota</taxon>
        <taxon>Bacilli</taxon>
        <taxon>Lactobacillales</taxon>
        <taxon>Lactobacillaceae</taxon>
        <taxon>Ligilactobacillus</taxon>
    </lineage>
</organism>
<evidence type="ECO:0000313" key="10">
    <source>
        <dbReference type="Proteomes" id="UP000051291"/>
    </source>
</evidence>
<dbReference type="PATRIC" id="fig|1423820.4.peg.200"/>